<dbReference type="PANTHER" id="PTHR31988:SF19">
    <property type="entry name" value="9-O-ACETYL-N-ACETYLNEURAMINIC ACID DEACETYLASE-RELATED"/>
    <property type="match status" value="1"/>
</dbReference>
<comment type="caution">
    <text evidence="4">The sequence shown here is derived from an EMBL/GenBank/DDBJ whole genome shotgun (WGS) entry which is preliminary data.</text>
</comment>
<gene>
    <name evidence="4" type="ORF">BSZ32_13710</name>
</gene>
<dbReference type="Proteomes" id="UP000239907">
    <property type="component" value="Unassembled WGS sequence"/>
</dbReference>
<dbReference type="InterPro" id="IPR036514">
    <property type="entry name" value="SGNH_hydro_sf"/>
</dbReference>
<accession>A0A2S7U366</accession>
<dbReference type="Pfam" id="PF03629">
    <property type="entry name" value="SASA"/>
    <property type="match status" value="1"/>
</dbReference>
<protein>
    <recommendedName>
        <fullName evidence="3">Sialate O-acetylesterase domain-containing protein</fullName>
    </recommendedName>
</protein>
<dbReference type="SUPFAM" id="SSF52266">
    <property type="entry name" value="SGNH hydrolase"/>
    <property type="match status" value="1"/>
</dbReference>
<feature type="signal peptide" evidence="2">
    <location>
        <begin position="1"/>
        <end position="31"/>
    </location>
</feature>
<evidence type="ECO:0000256" key="2">
    <source>
        <dbReference type="SAM" id="SignalP"/>
    </source>
</evidence>
<dbReference type="PANTHER" id="PTHR31988">
    <property type="entry name" value="ESTERASE, PUTATIVE (DUF303)-RELATED"/>
    <property type="match status" value="1"/>
</dbReference>
<evidence type="ECO:0000259" key="3">
    <source>
        <dbReference type="Pfam" id="PF03629"/>
    </source>
</evidence>
<dbReference type="OrthoDB" id="9795554at2"/>
<feature type="domain" description="Sialate O-acetylesterase" evidence="3">
    <location>
        <begin position="94"/>
        <end position="241"/>
    </location>
</feature>
<feature type="chain" id="PRO_5015770464" description="Sialate O-acetylesterase domain-containing protein" evidence="2">
    <location>
        <begin position="32"/>
        <end position="248"/>
    </location>
</feature>
<keyword evidence="5" id="KW-1185">Reference proteome</keyword>
<keyword evidence="1" id="KW-0378">Hydrolase</keyword>
<dbReference type="EMBL" id="MQWA01000001">
    <property type="protein sequence ID" value="PQJ29439.1"/>
    <property type="molecule type" value="Genomic_DNA"/>
</dbReference>
<dbReference type="InterPro" id="IPR005181">
    <property type="entry name" value="SASA"/>
</dbReference>
<evidence type="ECO:0000313" key="4">
    <source>
        <dbReference type="EMBL" id="PQJ29439.1"/>
    </source>
</evidence>
<dbReference type="AlphaFoldDB" id="A0A2S7U366"/>
<evidence type="ECO:0000256" key="1">
    <source>
        <dbReference type="ARBA" id="ARBA00022801"/>
    </source>
</evidence>
<organism evidence="4 5">
    <name type="scientific">Rubritalea profundi</name>
    <dbReference type="NCBI Taxonomy" id="1658618"/>
    <lineage>
        <taxon>Bacteria</taxon>
        <taxon>Pseudomonadati</taxon>
        <taxon>Verrucomicrobiota</taxon>
        <taxon>Verrucomicrobiia</taxon>
        <taxon>Verrucomicrobiales</taxon>
        <taxon>Rubritaleaceae</taxon>
        <taxon>Rubritalea</taxon>
    </lineage>
</organism>
<dbReference type="GO" id="GO:0016788">
    <property type="term" value="F:hydrolase activity, acting on ester bonds"/>
    <property type="evidence" value="ECO:0007669"/>
    <property type="project" value="UniProtKB-ARBA"/>
</dbReference>
<dbReference type="InterPro" id="IPR052940">
    <property type="entry name" value="Carb_Esterase_6"/>
</dbReference>
<reference evidence="4 5" key="1">
    <citation type="submission" date="2016-12" db="EMBL/GenBank/DDBJ databases">
        <title>Study of bacterial adaptation to deep sea.</title>
        <authorList>
            <person name="Song J."/>
            <person name="Yoshizawa S."/>
            <person name="Kogure K."/>
        </authorList>
    </citation>
    <scope>NUCLEOTIDE SEQUENCE [LARGE SCALE GENOMIC DNA]</scope>
    <source>
        <strain evidence="4 5">SAORIC-165</strain>
    </source>
</reference>
<name>A0A2S7U366_9BACT</name>
<dbReference type="Gene3D" id="3.40.50.1110">
    <property type="entry name" value="SGNH hydrolase"/>
    <property type="match status" value="1"/>
</dbReference>
<evidence type="ECO:0000313" key="5">
    <source>
        <dbReference type="Proteomes" id="UP000239907"/>
    </source>
</evidence>
<proteinExistence type="predicted"/>
<keyword evidence="2" id="KW-0732">Signal</keyword>
<dbReference type="RefSeq" id="WP_105043938.1">
    <property type="nucleotide sequence ID" value="NZ_MQWA01000001.1"/>
</dbReference>
<sequence length="248" mass="27799">MFHSRTNNSRPQRLLQLGIALALAFIAPANASEQKTGKHLFILSGQSNMTGTLKAAFEARVAERFGKDNTVVVMRQKSGRGIRFWVADYGQPTDRGLTEKKMSSNGMEYKPLIETALAAAKGQSFDTVGFIWMQGESDANNRLSEVYEESFLKLVTRLKKDLQRDDLYFVIARINDYARSRQPNQHWVNVRDTQVKLGKTKGNAWINTDDLNGGDEKQPDGDIHFPKHGSVIVGQRLADKAADLITQK</sequence>